<dbReference type="FunFam" id="1.20.5.170:FF:000006">
    <property type="entry name" value="fos-related antigen 2 isoform X1"/>
    <property type="match status" value="1"/>
</dbReference>
<dbReference type="InterPro" id="IPR046347">
    <property type="entry name" value="bZIP_sf"/>
</dbReference>
<feature type="domain" description="BZIP" evidence="8">
    <location>
        <begin position="160"/>
        <end position="223"/>
    </location>
</feature>
<dbReference type="PROSITE" id="PS50217">
    <property type="entry name" value="BZIP"/>
    <property type="match status" value="1"/>
</dbReference>
<dbReference type="CDD" id="cd14721">
    <property type="entry name" value="bZIP_Fos"/>
    <property type="match status" value="1"/>
</dbReference>
<name>A0A8J2QL85_9NEOP</name>
<organism evidence="9 10">
    <name type="scientific">Danaus chrysippus</name>
    <name type="common">African queen</name>
    <dbReference type="NCBI Taxonomy" id="151541"/>
    <lineage>
        <taxon>Eukaryota</taxon>
        <taxon>Metazoa</taxon>
        <taxon>Ecdysozoa</taxon>
        <taxon>Arthropoda</taxon>
        <taxon>Hexapoda</taxon>
        <taxon>Insecta</taxon>
        <taxon>Pterygota</taxon>
        <taxon>Neoptera</taxon>
        <taxon>Endopterygota</taxon>
        <taxon>Lepidoptera</taxon>
        <taxon>Glossata</taxon>
        <taxon>Ditrysia</taxon>
        <taxon>Papilionoidea</taxon>
        <taxon>Nymphalidae</taxon>
        <taxon>Danainae</taxon>
        <taxon>Danaini</taxon>
        <taxon>Danaina</taxon>
        <taxon>Danaus</taxon>
        <taxon>Anosia</taxon>
    </lineage>
</organism>
<accession>A0A8J2QL85</accession>
<feature type="compositionally biased region" description="Basic residues" evidence="7">
    <location>
        <begin position="138"/>
        <end position="149"/>
    </location>
</feature>
<sequence>MKLEVSDSHSNHSDFSCDSQSSQDSSTNDFIPSVPTSRSLLTLANLEGLQSGVPTRTTATITPTQLRNFEQTYIELSNCRSEQANHAGFVPPSVTQANNYGILNSAAYCDSGPTTLHVSPGPLSASGDSSSSPGLPAPKRRNMGGRRPTKAPQDISPEEEERRKIRRERNKMAAARCRKRRLDHTNELQEETDKLEEKKQALQEEIRKLSSDRDSLQALLQNHMHSGCRLNKRSTSPPDVKPFQDSYDYQEMTGQGVRVKEEVMDPSVDPVLGLDNEIFTSPTPDKRIMLSAANPAVLTGTSLDTPPVRPSRPSFLQVPHTLTPAQIHNNKLSNNNKIPGIEISTPSNGIPFNFDSLMEGGTGLTPVHPHPFAHPHPHAHPHPCGQQQRAAPDLASPDAQNSLVSL</sequence>
<protein>
    <submittedName>
        <fullName evidence="9">(African queen) hypothetical protein</fullName>
    </submittedName>
</protein>
<dbReference type="PANTHER" id="PTHR23351">
    <property type="entry name" value="FOS TRANSCRIPTION FACTOR-RELATED"/>
    <property type="match status" value="1"/>
</dbReference>
<feature type="compositionally biased region" description="Low complexity" evidence="7">
    <location>
        <begin position="13"/>
        <end position="30"/>
    </location>
</feature>
<dbReference type="AlphaFoldDB" id="A0A8J2QL85"/>
<gene>
    <name evidence="9" type="ORF">DCHRY22_LOCUS6149</name>
</gene>
<evidence type="ECO:0000259" key="8">
    <source>
        <dbReference type="PROSITE" id="PS50217"/>
    </source>
</evidence>
<feature type="region of interest" description="Disordered" evidence="7">
    <location>
        <begin position="1"/>
        <end position="34"/>
    </location>
</feature>
<evidence type="ECO:0000256" key="7">
    <source>
        <dbReference type="SAM" id="MobiDB-lite"/>
    </source>
</evidence>
<keyword evidence="10" id="KW-1185">Reference proteome</keyword>
<dbReference type="SMART" id="SM00338">
    <property type="entry name" value="BRLZ"/>
    <property type="match status" value="1"/>
</dbReference>
<dbReference type="EMBL" id="CAKASE010000053">
    <property type="protein sequence ID" value="CAG9565279.1"/>
    <property type="molecule type" value="Genomic_DNA"/>
</dbReference>
<feature type="region of interest" description="Disordered" evidence="7">
    <location>
        <begin position="361"/>
        <end position="406"/>
    </location>
</feature>
<evidence type="ECO:0000256" key="1">
    <source>
        <dbReference type="ARBA" id="ARBA00007619"/>
    </source>
</evidence>
<evidence type="ECO:0000256" key="2">
    <source>
        <dbReference type="ARBA" id="ARBA00023015"/>
    </source>
</evidence>
<dbReference type="GO" id="GO:0000981">
    <property type="term" value="F:DNA-binding transcription factor activity, RNA polymerase II-specific"/>
    <property type="evidence" value="ECO:0007669"/>
    <property type="project" value="TreeGrafter"/>
</dbReference>
<dbReference type="OrthoDB" id="5866312at2759"/>
<evidence type="ECO:0000313" key="9">
    <source>
        <dbReference type="EMBL" id="CAG9565279.1"/>
    </source>
</evidence>
<dbReference type="Gene3D" id="1.20.5.170">
    <property type="match status" value="1"/>
</dbReference>
<feature type="compositionally biased region" description="Basic residues" evidence="7">
    <location>
        <begin position="371"/>
        <end position="381"/>
    </location>
</feature>
<dbReference type="SUPFAM" id="SSF57959">
    <property type="entry name" value="Leucine zipper domain"/>
    <property type="match status" value="1"/>
</dbReference>
<feature type="compositionally biased region" description="Low complexity" evidence="7">
    <location>
        <begin position="119"/>
        <end position="134"/>
    </location>
</feature>
<dbReference type="Pfam" id="PF00170">
    <property type="entry name" value="bZIP_1"/>
    <property type="match status" value="1"/>
</dbReference>
<dbReference type="PROSITE" id="PS00036">
    <property type="entry name" value="BZIP_BASIC"/>
    <property type="match status" value="1"/>
</dbReference>
<dbReference type="Proteomes" id="UP000789524">
    <property type="component" value="Unassembled WGS sequence"/>
</dbReference>
<feature type="compositionally biased region" description="Basic and acidic residues" evidence="7">
    <location>
        <begin position="1"/>
        <end position="12"/>
    </location>
</feature>
<dbReference type="PANTHER" id="PTHR23351:SF56">
    <property type="entry name" value="KAYAK"/>
    <property type="match status" value="1"/>
</dbReference>
<comment type="subunit">
    <text evidence="6">Homodimer. Heterodimer with Jra. The kay-Jra heterodimer binds more stably to the AP-1 site than either of the two proteins alone.</text>
</comment>
<dbReference type="GO" id="GO:0000978">
    <property type="term" value="F:RNA polymerase II cis-regulatory region sequence-specific DNA binding"/>
    <property type="evidence" value="ECO:0007669"/>
    <property type="project" value="TreeGrafter"/>
</dbReference>
<dbReference type="GO" id="GO:0005634">
    <property type="term" value="C:nucleus"/>
    <property type="evidence" value="ECO:0007669"/>
    <property type="project" value="UniProtKB-ARBA"/>
</dbReference>
<dbReference type="InterPro" id="IPR004827">
    <property type="entry name" value="bZIP"/>
</dbReference>
<proteinExistence type="inferred from homology"/>
<comment type="similarity">
    <text evidence="1">Belongs to the bZIP family. Fos subfamily.</text>
</comment>
<evidence type="ECO:0000256" key="4">
    <source>
        <dbReference type="ARBA" id="ARBA00023159"/>
    </source>
</evidence>
<comment type="caution">
    <text evidence="9">The sequence shown here is derived from an EMBL/GenBank/DDBJ whole genome shotgun (WGS) entry which is preliminary data.</text>
</comment>
<keyword evidence="5" id="KW-0804">Transcription</keyword>
<keyword evidence="2" id="KW-0805">Transcription regulation</keyword>
<evidence type="ECO:0000256" key="6">
    <source>
        <dbReference type="ARBA" id="ARBA00044005"/>
    </source>
</evidence>
<evidence type="ECO:0000256" key="3">
    <source>
        <dbReference type="ARBA" id="ARBA00023125"/>
    </source>
</evidence>
<dbReference type="PRINTS" id="PR00042">
    <property type="entry name" value="LEUZIPPRFOS"/>
</dbReference>
<reference evidence="9" key="1">
    <citation type="submission" date="2021-09" db="EMBL/GenBank/DDBJ databases">
        <authorList>
            <person name="Martin H S."/>
        </authorList>
    </citation>
    <scope>NUCLEOTIDE SEQUENCE</scope>
</reference>
<evidence type="ECO:0000256" key="5">
    <source>
        <dbReference type="ARBA" id="ARBA00023163"/>
    </source>
</evidence>
<dbReference type="InterPro" id="IPR000837">
    <property type="entry name" value="AP-1"/>
</dbReference>
<keyword evidence="4" id="KW-0010">Activator</keyword>
<keyword evidence="3" id="KW-0238">DNA-binding</keyword>
<evidence type="ECO:0000313" key="10">
    <source>
        <dbReference type="Proteomes" id="UP000789524"/>
    </source>
</evidence>
<feature type="region of interest" description="Disordered" evidence="7">
    <location>
        <begin position="119"/>
        <end position="177"/>
    </location>
</feature>